<evidence type="ECO:0000256" key="5">
    <source>
        <dbReference type="ARBA" id="ARBA00022989"/>
    </source>
</evidence>
<evidence type="ECO:0000256" key="7">
    <source>
        <dbReference type="ARBA" id="ARBA00023170"/>
    </source>
</evidence>
<dbReference type="InterPro" id="IPR015321">
    <property type="entry name" value="TypeI_recpt_CBD"/>
</dbReference>
<sequence length="323" mass="37033">RQGPEPPLYHVLPTCVECIVFNDQYLTCMWGSKEMPTANYSLYYWIENHMPVECKHYLQEEGINTGCWFNHSEIIQFRTFYIHINASHEGRSLVIPTKAMKLQDLVKPAPPVNLTIQNISNNQLQLTWDSMYNKPRCLEYAVRYKSNKDTRWTEHLASGKIFSFPSVDYEKYYTFYVKSKINQYCGTTQLWSEWSVPVFWGNNATDQGLGQRTPTGACPLPFCRVWVIFMPRIPNPSKNFDELFNIHQGNFPEWAGVSKDVVESFKPNYSESFCYVSELPPKEGSLPLWGGHDKPRAPPGRSSAPASSSSPGLILSKKSYVGV</sequence>
<keyword evidence="8" id="KW-0325">Glycoprotein</keyword>
<dbReference type="GO" id="GO:0009897">
    <property type="term" value="C:external side of plasma membrane"/>
    <property type="evidence" value="ECO:0007669"/>
    <property type="project" value="TreeGrafter"/>
</dbReference>
<dbReference type="PROSITE" id="PS01355">
    <property type="entry name" value="HEMATOPO_REC_S_F1"/>
    <property type="match status" value="1"/>
</dbReference>
<dbReference type="Proteomes" id="UP000694390">
    <property type="component" value="Chromosome 9"/>
</dbReference>
<protein>
    <recommendedName>
        <fullName evidence="10">Fibronectin type-III domain-containing protein</fullName>
    </recommendedName>
</protein>
<reference evidence="11" key="2">
    <citation type="submission" date="2025-08" db="UniProtKB">
        <authorList>
            <consortium name="Ensembl"/>
        </authorList>
    </citation>
    <scope>IDENTIFICATION</scope>
</reference>
<accession>A0A8C4VWC7</accession>
<keyword evidence="3" id="KW-0812">Transmembrane</keyword>
<dbReference type="GO" id="GO:0004896">
    <property type="term" value="F:cytokine receptor activity"/>
    <property type="evidence" value="ECO:0007669"/>
    <property type="project" value="InterPro"/>
</dbReference>
<feature type="region of interest" description="Disordered" evidence="9">
    <location>
        <begin position="286"/>
        <end position="323"/>
    </location>
</feature>
<dbReference type="PROSITE" id="PS50853">
    <property type="entry name" value="FN3"/>
    <property type="match status" value="1"/>
</dbReference>
<dbReference type="PANTHER" id="PTHR23037:SF47">
    <property type="entry name" value="INTERLEUKIN 2 RECEPTOR SUBUNIT GAMMA"/>
    <property type="match status" value="1"/>
</dbReference>
<reference evidence="11" key="1">
    <citation type="submission" date="2019-06" db="EMBL/GenBank/DDBJ databases">
        <title>G10K-VGP Goodes thornscrub tortoise genome, primary haplotype.</title>
        <authorList>
            <person name="Murphy B."/>
            <person name="Edwards T."/>
            <person name="Rhie A."/>
            <person name="Koren S."/>
            <person name="Phillippy A."/>
            <person name="Fedrigo O."/>
            <person name="Haase B."/>
            <person name="Mountcastle J."/>
            <person name="Lewin H."/>
            <person name="Damas J."/>
            <person name="Howe K."/>
            <person name="Formenti G."/>
            <person name="Myers G."/>
            <person name="Durbin R."/>
            <person name="Jarvis E.D."/>
        </authorList>
    </citation>
    <scope>NUCLEOTIDE SEQUENCE [LARGE SCALE GENOMIC DNA]</scope>
</reference>
<dbReference type="CDD" id="cd00063">
    <property type="entry name" value="FN3"/>
    <property type="match status" value="1"/>
</dbReference>
<evidence type="ECO:0000313" key="12">
    <source>
        <dbReference type="Proteomes" id="UP000694390"/>
    </source>
</evidence>
<evidence type="ECO:0000256" key="2">
    <source>
        <dbReference type="ARBA" id="ARBA00008159"/>
    </source>
</evidence>
<dbReference type="InterPro" id="IPR003531">
    <property type="entry name" value="Hempt_rcpt_S_F1_CS"/>
</dbReference>
<keyword evidence="7" id="KW-0675">Receptor</keyword>
<dbReference type="Ensembl" id="ENSGEVT00005007975.1">
    <property type="protein sequence ID" value="ENSGEVP00005007607.1"/>
    <property type="gene ID" value="ENSGEVG00005005323.1"/>
</dbReference>
<evidence type="ECO:0000313" key="11">
    <source>
        <dbReference type="Ensembl" id="ENSGEVP00005007607.1"/>
    </source>
</evidence>
<evidence type="ECO:0000259" key="10">
    <source>
        <dbReference type="PROSITE" id="PS50853"/>
    </source>
</evidence>
<evidence type="ECO:0000256" key="6">
    <source>
        <dbReference type="ARBA" id="ARBA00023136"/>
    </source>
</evidence>
<keyword evidence="6" id="KW-0472">Membrane</keyword>
<dbReference type="GeneTree" id="ENSGT00940000164309"/>
<keyword evidence="12" id="KW-1185">Reference proteome</keyword>
<dbReference type="FunFam" id="2.60.40.10:FF:000754">
    <property type="entry name" value="Cytokine receptor common subunit gamma"/>
    <property type="match status" value="1"/>
</dbReference>
<keyword evidence="5" id="KW-1133">Transmembrane helix</keyword>
<organism evidence="11 12">
    <name type="scientific">Gopherus evgoodei</name>
    <name type="common">Goodes thornscrub tortoise</name>
    <dbReference type="NCBI Taxonomy" id="1825980"/>
    <lineage>
        <taxon>Eukaryota</taxon>
        <taxon>Metazoa</taxon>
        <taxon>Chordata</taxon>
        <taxon>Craniata</taxon>
        <taxon>Vertebrata</taxon>
        <taxon>Euteleostomi</taxon>
        <taxon>Archelosauria</taxon>
        <taxon>Testudinata</taxon>
        <taxon>Testudines</taxon>
        <taxon>Cryptodira</taxon>
        <taxon>Durocryptodira</taxon>
        <taxon>Testudinoidea</taxon>
        <taxon>Testudinidae</taxon>
        <taxon>Gopherus</taxon>
    </lineage>
</organism>
<dbReference type="PANTHER" id="PTHR23037">
    <property type="entry name" value="CYTOKINE RECEPTOR"/>
    <property type="match status" value="1"/>
</dbReference>
<comment type="subcellular location">
    <subcellularLocation>
        <location evidence="1">Membrane</location>
        <topology evidence="1">Single-pass type I membrane protein</topology>
    </subcellularLocation>
</comment>
<dbReference type="InterPro" id="IPR013783">
    <property type="entry name" value="Ig-like_fold"/>
</dbReference>
<proteinExistence type="inferred from homology"/>
<gene>
    <name evidence="11" type="primary">IL2RG</name>
</gene>
<dbReference type="InterPro" id="IPR036116">
    <property type="entry name" value="FN3_sf"/>
</dbReference>
<keyword evidence="4" id="KW-0732">Signal</keyword>
<evidence type="ECO:0000256" key="3">
    <source>
        <dbReference type="ARBA" id="ARBA00022692"/>
    </source>
</evidence>
<dbReference type="Gene3D" id="2.60.40.10">
    <property type="entry name" value="Immunoglobulins"/>
    <property type="match status" value="2"/>
</dbReference>
<dbReference type="InterPro" id="IPR003961">
    <property type="entry name" value="FN3_dom"/>
</dbReference>
<feature type="compositionally biased region" description="Low complexity" evidence="9">
    <location>
        <begin position="299"/>
        <end position="312"/>
    </location>
</feature>
<evidence type="ECO:0000256" key="1">
    <source>
        <dbReference type="ARBA" id="ARBA00004479"/>
    </source>
</evidence>
<reference evidence="11" key="3">
    <citation type="submission" date="2025-09" db="UniProtKB">
        <authorList>
            <consortium name="Ensembl"/>
        </authorList>
    </citation>
    <scope>IDENTIFICATION</scope>
</reference>
<dbReference type="AlphaFoldDB" id="A0A8C4VWC7"/>
<comment type="similarity">
    <text evidence="2">Belongs to the type I cytokine receptor family. Type 5 subfamily.</text>
</comment>
<dbReference type="Pfam" id="PF21605">
    <property type="entry name" value="CRLF2-like_D2"/>
    <property type="match status" value="1"/>
</dbReference>
<name>A0A8C4VWC7_9SAUR</name>
<dbReference type="Pfam" id="PF09240">
    <property type="entry name" value="IL6Ra-bind"/>
    <property type="match status" value="1"/>
</dbReference>
<feature type="domain" description="Fibronectin type-III" evidence="10">
    <location>
        <begin position="110"/>
        <end position="208"/>
    </location>
</feature>
<evidence type="ECO:0000256" key="8">
    <source>
        <dbReference type="ARBA" id="ARBA00023180"/>
    </source>
</evidence>
<evidence type="ECO:0000256" key="9">
    <source>
        <dbReference type="SAM" id="MobiDB-lite"/>
    </source>
</evidence>
<evidence type="ECO:0000256" key="4">
    <source>
        <dbReference type="ARBA" id="ARBA00022729"/>
    </source>
</evidence>
<dbReference type="InterPro" id="IPR048648">
    <property type="entry name" value="CRLF2-like_D2"/>
</dbReference>
<dbReference type="SUPFAM" id="SSF49265">
    <property type="entry name" value="Fibronectin type III"/>
    <property type="match status" value="2"/>
</dbReference>